<feature type="region of interest" description="Disordered" evidence="1">
    <location>
        <begin position="181"/>
        <end position="201"/>
    </location>
</feature>
<reference evidence="3 4" key="1">
    <citation type="submission" date="2020-07" db="EMBL/GenBank/DDBJ databases">
        <title>Metarhizium humberi genome.</title>
        <authorList>
            <person name="Lysoe E."/>
        </authorList>
    </citation>
    <scope>NUCLEOTIDE SEQUENCE [LARGE SCALE GENOMIC DNA]</scope>
    <source>
        <strain evidence="3 4">ESALQ1638</strain>
    </source>
</reference>
<name>A0A9P8M1T9_9HYPO</name>
<evidence type="ECO:0000256" key="1">
    <source>
        <dbReference type="SAM" id="MobiDB-lite"/>
    </source>
</evidence>
<feature type="signal peptide" evidence="2">
    <location>
        <begin position="1"/>
        <end position="16"/>
    </location>
</feature>
<sequence>MKLLAATIALSALAAAVPQRPDMLYMVTGPCTDLRNTICGVNDMVEDPNVKGNRISCRFYQGEKQDDLLCQVNQLSKGQQAKDDASEICGALGGVNFNCLPNPKSKNTPAAREQFLKSIDEAAATACRSDQDESTCQSYKLDCLHTWSEGEHEDPITPDEVERCRGRWDLVLFKPNSAERPTGVLSNNATAESAETKNIPPDNVDTRALLVADICRESPEPLRTTSSVHLYSSAIENATLYGNASSRDVCPLAARGGLRGTSRRTAPLVTRKYRTWGVSNFE</sequence>
<feature type="compositionally biased region" description="Polar residues" evidence="1">
    <location>
        <begin position="184"/>
        <end position="193"/>
    </location>
</feature>
<organism evidence="3 4">
    <name type="scientific">Metarhizium humberi</name>
    <dbReference type="NCBI Taxonomy" id="2596975"/>
    <lineage>
        <taxon>Eukaryota</taxon>
        <taxon>Fungi</taxon>
        <taxon>Dikarya</taxon>
        <taxon>Ascomycota</taxon>
        <taxon>Pezizomycotina</taxon>
        <taxon>Sordariomycetes</taxon>
        <taxon>Hypocreomycetidae</taxon>
        <taxon>Hypocreales</taxon>
        <taxon>Clavicipitaceae</taxon>
        <taxon>Metarhizium</taxon>
    </lineage>
</organism>
<evidence type="ECO:0000313" key="3">
    <source>
        <dbReference type="EMBL" id="KAH0592691.1"/>
    </source>
</evidence>
<feature type="chain" id="PRO_5040193819" evidence="2">
    <location>
        <begin position="17"/>
        <end position="282"/>
    </location>
</feature>
<accession>A0A9P8M1T9</accession>
<dbReference type="Proteomes" id="UP000764110">
    <property type="component" value="Unassembled WGS sequence"/>
</dbReference>
<evidence type="ECO:0000313" key="4">
    <source>
        <dbReference type="Proteomes" id="UP000764110"/>
    </source>
</evidence>
<gene>
    <name evidence="3" type="ORF">MHUMG1_09515</name>
</gene>
<evidence type="ECO:0000256" key="2">
    <source>
        <dbReference type="SAM" id="SignalP"/>
    </source>
</evidence>
<protein>
    <submittedName>
        <fullName evidence="3">Uncharacterized protein</fullName>
    </submittedName>
</protein>
<dbReference type="EMBL" id="JACEFI010000027">
    <property type="protein sequence ID" value="KAH0592691.1"/>
    <property type="molecule type" value="Genomic_DNA"/>
</dbReference>
<keyword evidence="2" id="KW-0732">Signal</keyword>
<dbReference type="AlphaFoldDB" id="A0A9P8M1T9"/>
<keyword evidence="4" id="KW-1185">Reference proteome</keyword>
<comment type="caution">
    <text evidence="3">The sequence shown here is derived from an EMBL/GenBank/DDBJ whole genome shotgun (WGS) entry which is preliminary data.</text>
</comment>
<proteinExistence type="predicted"/>